<reference evidence="21" key="2">
    <citation type="journal article" date="2015" name="Mitochondrial DNA">
        <title>The complete mitogenome of the fairy shrimp Phallocryptus tserensodnomi (Crustacea: Anostraca: Thamnocephalidae).</title>
        <authorList>
            <person name="Fan Y.P."/>
            <person name="Lu B."/>
            <person name="Yang J.S."/>
        </authorList>
    </citation>
    <scope>NUCLEOTIDE SEQUENCE</scope>
</reference>
<dbReference type="InterPro" id="IPR003917">
    <property type="entry name" value="NADH_UbQ_OxRdtase_chain2"/>
</dbReference>
<feature type="transmembrane region" description="Helical" evidence="18">
    <location>
        <begin position="238"/>
        <end position="259"/>
    </location>
</feature>
<keyword evidence="9 18" id="KW-0999">Mitochondrion inner membrane</keyword>
<evidence type="ECO:0000256" key="17">
    <source>
        <dbReference type="ARBA" id="ARBA00049551"/>
    </source>
</evidence>
<comment type="similarity">
    <text evidence="3 18">Belongs to the complex I subunit 2 family.</text>
</comment>
<evidence type="ECO:0000256" key="15">
    <source>
        <dbReference type="ARBA" id="ARBA00023128"/>
    </source>
</evidence>
<keyword evidence="16 18" id="KW-0472">Membrane</keyword>
<dbReference type="Pfam" id="PF00361">
    <property type="entry name" value="Proton_antipo_M"/>
    <property type="match status" value="1"/>
</dbReference>
<evidence type="ECO:0000256" key="18">
    <source>
        <dbReference type="RuleBase" id="RU003403"/>
    </source>
</evidence>
<dbReference type="EMBL" id="KP273592">
    <property type="protein sequence ID" value="AJP76852.1"/>
    <property type="molecule type" value="Genomic_DNA"/>
</dbReference>
<keyword evidence="8 18" id="KW-0812">Transmembrane</keyword>
<dbReference type="PRINTS" id="PR01436">
    <property type="entry name" value="NADHDHGNASE2"/>
</dbReference>
<evidence type="ECO:0000259" key="20">
    <source>
        <dbReference type="Pfam" id="PF00361"/>
    </source>
</evidence>
<comment type="catalytic activity">
    <reaction evidence="17 18">
        <text>a ubiquinone + NADH + 5 H(+)(in) = a ubiquinol + NAD(+) + 4 H(+)(out)</text>
        <dbReference type="Rhea" id="RHEA:29091"/>
        <dbReference type="Rhea" id="RHEA-COMP:9565"/>
        <dbReference type="Rhea" id="RHEA-COMP:9566"/>
        <dbReference type="ChEBI" id="CHEBI:15378"/>
        <dbReference type="ChEBI" id="CHEBI:16389"/>
        <dbReference type="ChEBI" id="CHEBI:17976"/>
        <dbReference type="ChEBI" id="CHEBI:57540"/>
        <dbReference type="ChEBI" id="CHEBI:57945"/>
        <dbReference type="EC" id="7.1.1.2"/>
    </reaction>
</comment>
<evidence type="ECO:0000256" key="10">
    <source>
        <dbReference type="ARBA" id="ARBA00022967"/>
    </source>
</evidence>
<dbReference type="InterPro" id="IPR050175">
    <property type="entry name" value="Complex_I_Subunit_2"/>
</dbReference>
<comment type="subcellular location">
    <subcellularLocation>
        <location evidence="2 18">Mitochondrion inner membrane</location>
        <topology evidence="2 18">Multi-pass membrane protein</topology>
    </subcellularLocation>
</comment>
<gene>
    <name evidence="21" type="primary">NAD2</name>
</gene>
<dbReference type="InterPro" id="IPR001750">
    <property type="entry name" value="ND/Mrp_TM"/>
</dbReference>
<dbReference type="PANTHER" id="PTHR46552">
    <property type="entry name" value="NADH-UBIQUINONE OXIDOREDUCTASE CHAIN 2"/>
    <property type="match status" value="1"/>
</dbReference>
<keyword evidence="7 18" id="KW-0679">Respiratory chain</keyword>
<keyword evidence="19" id="KW-0732">Signal</keyword>
<evidence type="ECO:0000256" key="6">
    <source>
        <dbReference type="ARBA" id="ARBA00022448"/>
    </source>
</evidence>
<protein>
    <recommendedName>
        <fullName evidence="5 18">NADH-ubiquinone oxidoreductase chain 2</fullName>
        <ecNumber evidence="4 18">7.1.1.2</ecNumber>
    </recommendedName>
</protein>
<feature type="transmembrane region" description="Helical" evidence="18">
    <location>
        <begin position="209"/>
        <end position="232"/>
    </location>
</feature>
<dbReference type="EC" id="7.1.1.2" evidence="4 18"/>
<keyword evidence="14 18" id="KW-0830">Ubiquinone</keyword>
<dbReference type="PANTHER" id="PTHR46552:SF1">
    <property type="entry name" value="NADH-UBIQUINONE OXIDOREDUCTASE CHAIN 2"/>
    <property type="match status" value="1"/>
</dbReference>
<dbReference type="GO" id="GO:0006120">
    <property type="term" value="P:mitochondrial electron transport, NADH to ubiquinone"/>
    <property type="evidence" value="ECO:0007669"/>
    <property type="project" value="InterPro"/>
</dbReference>
<keyword evidence="11 18" id="KW-0249">Electron transport</keyword>
<feature type="transmembrane region" description="Helical" evidence="18">
    <location>
        <begin position="86"/>
        <end position="108"/>
    </location>
</feature>
<dbReference type="GO" id="GO:0008137">
    <property type="term" value="F:NADH dehydrogenase (ubiquinone) activity"/>
    <property type="evidence" value="ECO:0007669"/>
    <property type="project" value="UniProtKB-EC"/>
</dbReference>
<dbReference type="AlphaFoldDB" id="A0A0U1Z638"/>
<keyword evidence="6" id="KW-0813">Transport</keyword>
<feature type="transmembrane region" description="Helical" evidence="18">
    <location>
        <begin position="114"/>
        <end position="135"/>
    </location>
</feature>
<evidence type="ECO:0000256" key="19">
    <source>
        <dbReference type="SAM" id="SignalP"/>
    </source>
</evidence>
<organism evidence="21">
    <name type="scientific">Phallocryptus tserensodnomi</name>
    <dbReference type="NCBI Taxonomy" id="1383053"/>
    <lineage>
        <taxon>Eukaryota</taxon>
        <taxon>Metazoa</taxon>
        <taxon>Ecdysozoa</taxon>
        <taxon>Arthropoda</taxon>
        <taxon>Crustacea</taxon>
        <taxon>Branchiopoda</taxon>
        <taxon>Anostraca</taxon>
        <taxon>Thamnocephalidae</taxon>
        <taxon>Phallocryptus</taxon>
    </lineage>
</organism>
<evidence type="ECO:0000256" key="16">
    <source>
        <dbReference type="ARBA" id="ARBA00023136"/>
    </source>
</evidence>
<sequence>MMKWLVFSLSFLIMLSSDSWLGFWMGLEINTLSFIPILVPQSKEMSLKYFLVQSLGSVIFLSGVLNPSLVFFCPLGLLLKAGVAPLHFWVLSVVKSMEWITVLVFLTVQKLGPLFGLLVNQFQSTLVIFLSILLGSLGGIIQSDTRLILAFSSISHLGWLIINLSSMSLFFTYFLIYCLISISLVLILKKLNLGSISQMGSLGDPISKISLSFSLLSLGGLPPLLGFLIKWMTVESTLISLFLIIFLAFSTCLSLFFYLKISMIPLLSPYLTSSKSPMGWETLYAFSLNLMVPLFMI</sequence>
<feature type="transmembrane region" description="Helical" evidence="18">
    <location>
        <begin position="170"/>
        <end position="188"/>
    </location>
</feature>
<feature type="transmembrane region" description="Helical" evidence="18">
    <location>
        <begin position="147"/>
        <end position="164"/>
    </location>
</feature>
<evidence type="ECO:0000256" key="13">
    <source>
        <dbReference type="ARBA" id="ARBA00023027"/>
    </source>
</evidence>
<evidence type="ECO:0000256" key="4">
    <source>
        <dbReference type="ARBA" id="ARBA00012944"/>
    </source>
</evidence>
<feature type="transmembrane region" description="Helical" evidence="18">
    <location>
        <begin position="55"/>
        <end position="79"/>
    </location>
</feature>
<geneLocation type="mitochondrion" evidence="21"/>
<feature type="signal peptide" evidence="19">
    <location>
        <begin position="1"/>
        <end position="17"/>
    </location>
</feature>
<reference evidence="21" key="1">
    <citation type="submission" date="2014-12" db="EMBL/GenBank/DDBJ databases">
        <authorList>
            <person name="Jaenicke S."/>
        </authorList>
    </citation>
    <scope>NUCLEOTIDE SEQUENCE</scope>
</reference>
<proteinExistence type="inferred from homology"/>
<evidence type="ECO:0000256" key="5">
    <source>
        <dbReference type="ARBA" id="ARBA00021008"/>
    </source>
</evidence>
<evidence type="ECO:0000256" key="7">
    <source>
        <dbReference type="ARBA" id="ARBA00022660"/>
    </source>
</evidence>
<accession>A0A0U1Z638</accession>
<evidence type="ECO:0000256" key="9">
    <source>
        <dbReference type="ARBA" id="ARBA00022792"/>
    </source>
</evidence>
<dbReference type="GO" id="GO:0005743">
    <property type="term" value="C:mitochondrial inner membrane"/>
    <property type="evidence" value="ECO:0007669"/>
    <property type="project" value="UniProtKB-SubCell"/>
</dbReference>
<evidence type="ECO:0000256" key="14">
    <source>
        <dbReference type="ARBA" id="ARBA00023075"/>
    </source>
</evidence>
<keyword evidence="13 18" id="KW-0520">NAD</keyword>
<evidence type="ECO:0000256" key="3">
    <source>
        <dbReference type="ARBA" id="ARBA00007012"/>
    </source>
</evidence>
<evidence type="ECO:0000256" key="12">
    <source>
        <dbReference type="ARBA" id="ARBA00022989"/>
    </source>
</evidence>
<evidence type="ECO:0000256" key="11">
    <source>
        <dbReference type="ARBA" id="ARBA00022982"/>
    </source>
</evidence>
<evidence type="ECO:0000313" key="21">
    <source>
        <dbReference type="EMBL" id="AJP76852.1"/>
    </source>
</evidence>
<feature type="domain" description="NADH:quinone oxidoreductase/Mrp antiporter transmembrane" evidence="20">
    <location>
        <begin position="71"/>
        <end position="253"/>
    </location>
</feature>
<feature type="chain" id="PRO_5006829758" description="NADH-ubiquinone oxidoreductase chain 2" evidence="19">
    <location>
        <begin position="18"/>
        <end position="297"/>
    </location>
</feature>
<name>A0A0U1Z638_9CRUS</name>
<evidence type="ECO:0000256" key="8">
    <source>
        <dbReference type="ARBA" id="ARBA00022692"/>
    </source>
</evidence>
<keyword evidence="10 18" id="KW-1278">Translocase</keyword>
<evidence type="ECO:0000256" key="2">
    <source>
        <dbReference type="ARBA" id="ARBA00004448"/>
    </source>
</evidence>
<keyword evidence="12 18" id="KW-1133">Transmembrane helix</keyword>
<evidence type="ECO:0000256" key="1">
    <source>
        <dbReference type="ARBA" id="ARBA00003257"/>
    </source>
</evidence>
<comment type="function">
    <text evidence="18">Core subunit of the mitochondrial membrane respiratory chain NADH dehydrogenase (Complex I) which catalyzes electron transfer from NADH through the respiratory chain, using ubiquinone as an electron acceptor. Essential for the catalytic activity and assembly of complex I.</text>
</comment>
<comment type="function">
    <text evidence="1">Core subunit of the mitochondrial membrane respiratory chain NADH dehydrogenase (Complex I) that is believed to belong to the minimal assembly required for catalysis. Complex I functions in the transfer of electrons from NADH to the respiratory chain. The immediate electron acceptor for the enzyme is believed to be ubiquinone.</text>
</comment>
<keyword evidence="15 18" id="KW-0496">Mitochondrion</keyword>